<dbReference type="EMBL" id="EQ980176">
    <property type="protein sequence ID" value="EEF25245.1"/>
    <property type="molecule type" value="Genomic_DNA"/>
</dbReference>
<evidence type="ECO:0000313" key="1">
    <source>
        <dbReference type="EMBL" id="EEF25245.1"/>
    </source>
</evidence>
<accession>B9TFW9</accession>
<evidence type="ECO:0008006" key="3">
    <source>
        <dbReference type="Google" id="ProtNLM"/>
    </source>
</evidence>
<proteinExistence type="predicted"/>
<evidence type="ECO:0000313" key="2">
    <source>
        <dbReference type="Proteomes" id="UP000008311"/>
    </source>
</evidence>
<dbReference type="Pfam" id="PF13646">
    <property type="entry name" value="HEAT_2"/>
    <property type="match status" value="1"/>
</dbReference>
<dbReference type="Gene3D" id="1.25.10.10">
    <property type="entry name" value="Leucine-rich Repeat Variant"/>
    <property type="match status" value="1"/>
</dbReference>
<dbReference type="InterPro" id="IPR016024">
    <property type="entry name" value="ARM-type_fold"/>
</dbReference>
<keyword evidence="2" id="KW-1185">Reference proteome</keyword>
<protein>
    <recommendedName>
        <fullName evidence="3">HEAT repeat domain-containing protein</fullName>
    </recommendedName>
</protein>
<organism evidence="1 2">
    <name type="scientific">Ricinus communis</name>
    <name type="common">Castor bean</name>
    <dbReference type="NCBI Taxonomy" id="3988"/>
    <lineage>
        <taxon>Eukaryota</taxon>
        <taxon>Viridiplantae</taxon>
        <taxon>Streptophyta</taxon>
        <taxon>Embryophyta</taxon>
        <taxon>Tracheophyta</taxon>
        <taxon>Spermatophyta</taxon>
        <taxon>Magnoliopsida</taxon>
        <taxon>eudicotyledons</taxon>
        <taxon>Gunneridae</taxon>
        <taxon>Pentapetalae</taxon>
        <taxon>rosids</taxon>
        <taxon>fabids</taxon>
        <taxon>Malpighiales</taxon>
        <taxon>Euphorbiaceae</taxon>
        <taxon>Acalyphoideae</taxon>
        <taxon>Acalypheae</taxon>
        <taxon>Ricinus</taxon>
    </lineage>
</organism>
<dbReference type="Proteomes" id="UP000008311">
    <property type="component" value="Unassembled WGS sequence"/>
</dbReference>
<name>B9TFW9_RICCO</name>
<dbReference type="InParanoid" id="B9TFW9"/>
<gene>
    <name evidence="1" type="ORF">RCOM_1932780</name>
</gene>
<dbReference type="AlphaFoldDB" id="B9TFW9"/>
<dbReference type="SUPFAM" id="SSF48371">
    <property type="entry name" value="ARM repeat"/>
    <property type="match status" value="1"/>
</dbReference>
<reference evidence="2" key="1">
    <citation type="journal article" date="2010" name="Nat. Biotechnol.">
        <title>Draft genome sequence of the oilseed species Ricinus communis.</title>
        <authorList>
            <person name="Chan A.P."/>
            <person name="Crabtree J."/>
            <person name="Zhao Q."/>
            <person name="Lorenzi H."/>
            <person name="Orvis J."/>
            <person name="Puiu D."/>
            <person name="Melake-Berhan A."/>
            <person name="Jones K.M."/>
            <person name="Redman J."/>
            <person name="Chen G."/>
            <person name="Cahoon E.B."/>
            <person name="Gedil M."/>
            <person name="Stanke M."/>
            <person name="Haas B.J."/>
            <person name="Wortman J.R."/>
            <person name="Fraser-Liggett C.M."/>
            <person name="Ravel J."/>
            <person name="Rabinowicz P.D."/>
        </authorList>
    </citation>
    <scope>NUCLEOTIDE SEQUENCE [LARGE SCALE GENOMIC DNA]</scope>
    <source>
        <strain evidence="2">cv. Hale</strain>
    </source>
</reference>
<sequence>MLAALLGATAWRYLPEHSDSTALVPAPPPQPAHIDDPAAWALAVAQDDDRVEVDAPSPQENPSERMAQLAAQVRSEDADVRAAALDALARMPKAQAVPILRTLLSATDSEGRQGALDALRTLAVDQGDGDGAIGDVLRLTIYDGDDAATADSAQLLLDTIQQSVVQTIERKADRRSAPKS</sequence>
<dbReference type="InterPro" id="IPR011989">
    <property type="entry name" value="ARM-like"/>
</dbReference>